<gene>
    <name evidence="2" type="ORF">JZ786_06225</name>
</gene>
<proteinExistence type="predicted"/>
<dbReference type="KEGG" id="afx:JZ786_06225"/>
<sequence length="48" mass="5128">MEPGSPTGAAGTTATRQSDWSRGYDRNPAVRLEPRVRPQPGSSIETSV</sequence>
<evidence type="ECO:0000313" key="2">
    <source>
        <dbReference type="EMBL" id="QSO48576.1"/>
    </source>
</evidence>
<keyword evidence="3" id="KW-1185">Reference proteome</keyword>
<name>A0A9X7W0Q6_9BACL</name>
<reference evidence="2 3" key="1">
    <citation type="submission" date="2021-02" db="EMBL/GenBank/DDBJ databases">
        <title>Alicyclobacillus curvatus sp. nov. and Alicyclobacillus mengziensis sp. nov., two acidophilic bacteria isolated from acid mine drainage.</title>
        <authorList>
            <person name="Huang Y."/>
        </authorList>
    </citation>
    <scope>NUCLEOTIDE SEQUENCE [LARGE SCALE GENOMIC DNA]</scope>
    <source>
        <strain evidence="2 3">S30H14</strain>
    </source>
</reference>
<protein>
    <submittedName>
        <fullName evidence="2">Uncharacterized protein</fullName>
    </submittedName>
</protein>
<dbReference type="Proteomes" id="UP000663505">
    <property type="component" value="Chromosome"/>
</dbReference>
<dbReference type="AlphaFoldDB" id="A0A9X7W0Q6"/>
<accession>A0A9X7W0Q6</accession>
<feature type="region of interest" description="Disordered" evidence="1">
    <location>
        <begin position="1"/>
        <end position="48"/>
    </location>
</feature>
<dbReference type="RefSeq" id="WP_206657907.1">
    <property type="nucleotide sequence ID" value="NZ_CP071182.1"/>
</dbReference>
<dbReference type="EMBL" id="CP071182">
    <property type="protein sequence ID" value="QSO48576.1"/>
    <property type="molecule type" value="Genomic_DNA"/>
</dbReference>
<organism evidence="2 3">
    <name type="scientific">Alicyclobacillus mengziensis</name>
    <dbReference type="NCBI Taxonomy" id="2931921"/>
    <lineage>
        <taxon>Bacteria</taxon>
        <taxon>Bacillati</taxon>
        <taxon>Bacillota</taxon>
        <taxon>Bacilli</taxon>
        <taxon>Bacillales</taxon>
        <taxon>Alicyclobacillaceae</taxon>
        <taxon>Alicyclobacillus</taxon>
    </lineage>
</organism>
<evidence type="ECO:0000256" key="1">
    <source>
        <dbReference type="SAM" id="MobiDB-lite"/>
    </source>
</evidence>
<evidence type="ECO:0000313" key="3">
    <source>
        <dbReference type="Proteomes" id="UP000663505"/>
    </source>
</evidence>